<protein>
    <recommendedName>
        <fullName evidence="4">CsbD-like domain-containing protein</fullName>
    </recommendedName>
</protein>
<comment type="caution">
    <text evidence="2">The sequence shown here is derived from an EMBL/GenBank/DDBJ whole genome shotgun (WGS) entry which is preliminary data.</text>
</comment>
<reference evidence="2" key="2">
    <citation type="submission" date="2023-07" db="EMBL/GenBank/DDBJ databases">
        <authorList>
            <consortium name="Lawrence Berkeley National Laboratory"/>
            <person name="Haridas S."/>
            <person name="Hensen N."/>
            <person name="Bonometti L."/>
            <person name="Westerberg I."/>
            <person name="Brannstrom I.O."/>
            <person name="Guillou S."/>
            <person name="Cros-Aarteil S."/>
            <person name="Calhoun S."/>
            <person name="Kuo A."/>
            <person name="Mondo S."/>
            <person name="Pangilinan J."/>
            <person name="Riley R."/>
            <person name="LaButti K."/>
            <person name="Andreopoulos B."/>
            <person name="Lipzen A."/>
            <person name="Chen C."/>
            <person name="Yanf M."/>
            <person name="Daum C."/>
            <person name="Ng V."/>
            <person name="Clum A."/>
            <person name="Steindorff A."/>
            <person name="Ohm R."/>
            <person name="Martin F."/>
            <person name="Silar P."/>
            <person name="Natvig D."/>
            <person name="Lalanne C."/>
            <person name="Gautier V."/>
            <person name="Ament-velasquez S.L."/>
            <person name="Kruys A."/>
            <person name="Hutchinson M.I."/>
            <person name="Powell A.J."/>
            <person name="Barry K."/>
            <person name="Miller A.N."/>
            <person name="Grigoriev I.V."/>
            <person name="Debuchy R."/>
            <person name="Gladieux P."/>
            <person name="Thoren M.H."/>
            <person name="Johannesson H."/>
        </authorList>
    </citation>
    <scope>NUCLEOTIDE SEQUENCE</scope>
    <source>
        <strain evidence="2">FGSC 1904</strain>
    </source>
</reference>
<reference evidence="2" key="1">
    <citation type="journal article" date="2023" name="Mol. Phylogenet. Evol.">
        <title>Genome-scale phylogeny and comparative genomics of the fungal order Sordariales.</title>
        <authorList>
            <person name="Hensen N."/>
            <person name="Bonometti L."/>
            <person name="Westerberg I."/>
            <person name="Brannstrom I.O."/>
            <person name="Guillou S."/>
            <person name="Cros-Aarteil S."/>
            <person name="Calhoun S."/>
            <person name="Haridas S."/>
            <person name="Kuo A."/>
            <person name="Mondo S."/>
            <person name="Pangilinan J."/>
            <person name="Riley R."/>
            <person name="LaButti K."/>
            <person name="Andreopoulos B."/>
            <person name="Lipzen A."/>
            <person name="Chen C."/>
            <person name="Yan M."/>
            <person name="Daum C."/>
            <person name="Ng V."/>
            <person name="Clum A."/>
            <person name="Steindorff A."/>
            <person name="Ohm R.A."/>
            <person name="Martin F."/>
            <person name="Silar P."/>
            <person name="Natvig D.O."/>
            <person name="Lalanne C."/>
            <person name="Gautier V."/>
            <person name="Ament-Velasquez S.L."/>
            <person name="Kruys A."/>
            <person name="Hutchinson M.I."/>
            <person name="Powell A.J."/>
            <person name="Barry K."/>
            <person name="Miller A.N."/>
            <person name="Grigoriev I.V."/>
            <person name="Debuchy R."/>
            <person name="Gladieux P."/>
            <person name="Hiltunen Thoren M."/>
            <person name="Johannesson H."/>
        </authorList>
    </citation>
    <scope>NUCLEOTIDE SEQUENCE</scope>
    <source>
        <strain evidence="2">FGSC 1904</strain>
    </source>
</reference>
<feature type="compositionally biased region" description="Basic and acidic residues" evidence="1">
    <location>
        <begin position="165"/>
        <end position="189"/>
    </location>
</feature>
<evidence type="ECO:0008006" key="4">
    <source>
        <dbReference type="Google" id="ProtNLM"/>
    </source>
</evidence>
<feature type="compositionally biased region" description="Polar residues" evidence="1">
    <location>
        <begin position="76"/>
        <end position="85"/>
    </location>
</feature>
<evidence type="ECO:0000313" key="2">
    <source>
        <dbReference type="EMBL" id="KAK3402758.1"/>
    </source>
</evidence>
<accession>A0AAE0UG33</accession>
<gene>
    <name evidence="2" type="ORF">B0T20DRAFT_388444</name>
</gene>
<dbReference type="SUPFAM" id="SSF69047">
    <property type="entry name" value="Hypothetical protein YjbJ"/>
    <property type="match status" value="1"/>
</dbReference>
<feature type="region of interest" description="Disordered" evidence="1">
    <location>
        <begin position="28"/>
        <end position="132"/>
    </location>
</feature>
<name>A0AAE0UG33_SORBR</name>
<dbReference type="PANTHER" id="PTHR40460:SF1">
    <property type="entry name" value="CSBD-LIKE DOMAIN-CONTAINING PROTEIN"/>
    <property type="match status" value="1"/>
</dbReference>
<proteinExistence type="predicted"/>
<feature type="region of interest" description="Disordered" evidence="1">
    <location>
        <begin position="146"/>
        <end position="189"/>
    </location>
</feature>
<dbReference type="EMBL" id="JAUTDP010000001">
    <property type="protein sequence ID" value="KAK3402758.1"/>
    <property type="molecule type" value="Genomic_DNA"/>
</dbReference>
<feature type="compositionally biased region" description="Basic and acidic residues" evidence="1">
    <location>
        <begin position="98"/>
        <end position="131"/>
    </location>
</feature>
<evidence type="ECO:0000313" key="3">
    <source>
        <dbReference type="Proteomes" id="UP001281003"/>
    </source>
</evidence>
<dbReference type="AlphaFoldDB" id="A0AAE0UG33"/>
<organism evidence="2 3">
    <name type="scientific">Sordaria brevicollis</name>
    <dbReference type="NCBI Taxonomy" id="83679"/>
    <lineage>
        <taxon>Eukaryota</taxon>
        <taxon>Fungi</taxon>
        <taxon>Dikarya</taxon>
        <taxon>Ascomycota</taxon>
        <taxon>Pezizomycotina</taxon>
        <taxon>Sordariomycetes</taxon>
        <taxon>Sordariomycetidae</taxon>
        <taxon>Sordariales</taxon>
        <taxon>Sordariaceae</taxon>
        <taxon>Sordaria</taxon>
    </lineage>
</organism>
<sequence>MSTENNSTLKSYIDSATGAVQNAVGSVIGNRGDQAEGQLKQEKAHAEHAASHDTAKLPGFTATSDGAVAADHPDRQSGSWNQTASAAKEFIGGTIGSEELKQAGRQQNREGQEQEARGQVKDLGEGAKDRVTGQLGNAAAALVGDREKQAEYQAQHDVGKAQQRGAEHDIQKEAEAQKRANIDNHKADL</sequence>
<evidence type="ECO:0000256" key="1">
    <source>
        <dbReference type="SAM" id="MobiDB-lite"/>
    </source>
</evidence>
<dbReference type="Proteomes" id="UP001281003">
    <property type="component" value="Unassembled WGS sequence"/>
</dbReference>
<keyword evidence="3" id="KW-1185">Reference proteome</keyword>
<feature type="compositionally biased region" description="Basic and acidic residues" evidence="1">
    <location>
        <begin position="39"/>
        <end position="55"/>
    </location>
</feature>
<dbReference type="InterPro" id="IPR036629">
    <property type="entry name" value="YjbJ_sf"/>
</dbReference>
<dbReference type="PANTHER" id="PTHR40460">
    <property type="entry name" value="CHROMOSOME 1, WHOLE GENOME SHOTGUN SEQUENCE"/>
    <property type="match status" value="1"/>
</dbReference>